<dbReference type="InterPro" id="IPR056349">
    <property type="entry name" value="Microp_apicomplexa_10"/>
</dbReference>
<evidence type="ECO:0000313" key="1">
    <source>
        <dbReference type="EMBL" id="BAN65170.1"/>
    </source>
</evidence>
<dbReference type="EMBL" id="AK441376">
    <property type="protein sequence ID" value="BAN65170.1"/>
    <property type="molecule type" value="mRNA"/>
</dbReference>
<dbReference type="AlphaFoldDB" id="S6C926"/>
<reference evidence="1" key="1">
    <citation type="journal article" date="2014" name="BMC Genomics">
        <title>The Babesia bovis gene and promoter model: an update from full-length EST analysis.</title>
        <authorList>
            <person name="Yamagishi J."/>
            <person name="Wakaguri H."/>
            <person name="Yokoyama N."/>
            <person name="Yamashita R."/>
            <person name="Suzuki Y."/>
            <person name="Xuan X."/>
            <person name="Igarashi I."/>
        </authorList>
    </citation>
    <scope>NUCLEOTIDE SEQUENCE</scope>
    <source>
        <strain evidence="1">Texas</strain>
    </source>
</reference>
<organism evidence="1">
    <name type="scientific">Babesia bovis</name>
    <dbReference type="NCBI Taxonomy" id="5865"/>
    <lineage>
        <taxon>Eukaryota</taxon>
        <taxon>Sar</taxon>
        <taxon>Alveolata</taxon>
        <taxon>Apicomplexa</taxon>
        <taxon>Aconoidasida</taxon>
        <taxon>Piroplasmida</taxon>
        <taxon>Babesiidae</taxon>
        <taxon>Babesia</taxon>
    </lineage>
</organism>
<accession>S6C926</accession>
<protein>
    <submittedName>
        <fullName evidence="1">Uncharacterized protein</fullName>
    </submittedName>
</protein>
<proteinExistence type="evidence at transcript level"/>
<name>S6C926_BABBO</name>
<sequence length="128" mass="15058">MPIVDQRYAYVLLKCVFYVACANTAMSSPLCRLGILSYQYVCGRSFSYWPPPSSKRSRIIELPSGKKFFVFRGKRDADGKLEPVVCFIDRNGDRLTWFNTEEVHQLERLTPRLLEYMQLWEAKRQHLD</sequence>
<dbReference type="VEuPathDB" id="PiroplasmaDB:BBOV_IV008800"/>
<gene>
    <name evidence="1" type="primary">BBOV_IV008800</name>
</gene>
<dbReference type="Pfam" id="PF23519">
    <property type="entry name" value="Microp_apicomplexa_10"/>
    <property type="match status" value="1"/>
</dbReference>